<reference evidence="12" key="1">
    <citation type="submission" date="2019-08" db="EMBL/GenBank/DDBJ databases">
        <title>The genome of the North American firefly Photinus pyralis.</title>
        <authorList>
            <consortium name="Photinus pyralis genome working group"/>
            <person name="Fallon T.R."/>
            <person name="Sander Lower S.E."/>
            <person name="Weng J.-K."/>
        </authorList>
    </citation>
    <scope>NUCLEOTIDE SEQUENCE</scope>
    <source>
        <strain evidence="12">TRF0915ILg1</strain>
        <tissue evidence="12">Whole body</tissue>
    </source>
</reference>
<dbReference type="PANTHER" id="PTHR11705">
    <property type="entry name" value="PROTEASE FAMILY M14 CARBOXYPEPTIDASE A,B"/>
    <property type="match status" value="1"/>
</dbReference>
<gene>
    <name evidence="12" type="ORF">ILUMI_06887</name>
</gene>
<evidence type="ECO:0000256" key="10">
    <source>
        <dbReference type="PROSITE-ProRule" id="PRU01379"/>
    </source>
</evidence>
<keyword evidence="8" id="KW-0862">Zinc</keyword>
<dbReference type="FunFam" id="3.40.630.10:FF:000084">
    <property type="entry name" value="Carboxypeptidase B2"/>
    <property type="match status" value="1"/>
</dbReference>
<keyword evidence="3" id="KW-0121">Carboxypeptidase</keyword>
<dbReference type="Proteomes" id="UP000801492">
    <property type="component" value="Unassembled WGS sequence"/>
</dbReference>
<keyword evidence="7" id="KW-0378">Hydrolase</keyword>
<name>A0A8K0D4W4_IGNLU</name>
<evidence type="ECO:0000256" key="6">
    <source>
        <dbReference type="ARBA" id="ARBA00022729"/>
    </source>
</evidence>
<keyword evidence="4" id="KW-0645">Protease</keyword>
<organism evidence="12 13">
    <name type="scientific">Ignelater luminosus</name>
    <name type="common">Cucubano</name>
    <name type="synonym">Pyrophorus luminosus</name>
    <dbReference type="NCBI Taxonomy" id="2038154"/>
    <lineage>
        <taxon>Eukaryota</taxon>
        <taxon>Metazoa</taxon>
        <taxon>Ecdysozoa</taxon>
        <taxon>Arthropoda</taxon>
        <taxon>Hexapoda</taxon>
        <taxon>Insecta</taxon>
        <taxon>Pterygota</taxon>
        <taxon>Neoptera</taxon>
        <taxon>Endopterygota</taxon>
        <taxon>Coleoptera</taxon>
        <taxon>Polyphaga</taxon>
        <taxon>Elateriformia</taxon>
        <taxon>Elateroidea</taxon>
        <taxon>Elateridae</taxon>
        <taxon>Agrypninae</taxon>
        <taxon>Pyrophorini</taxon>
        <taxon>Ignelater</taxon>
    </lineage>
</organism>
<evidence type="ECO:0000256" key="7">
    <source>
        <dbReference type="ARBA" id="ARBA00022801"/>
    </source>
</evidence>
<dbReference type="Gene3D" id="3.40.630.10">
    <property type="entry name" value="Zn peptidases"/>
    <property type="match status" value="1"/>
</dbReference>
<evidence type="ECO:0000256" key="5">
    <source>
        <dbReference type="ARBA" id="ARBA00022723"/>
    </source>
</evidence>
<evidence type="ECO:0000256" key="3">
    <source>
        <dbReference type="ARBA" id="ARBA00022645"/>
    </source>
</evidence>
<dbReference type="SUPFAM" id="SSF53187">
    <property type="entry name" value="Zn-dependent exopeptidases"/>
    <property type="match status" value="1"/>
</dbReference>
<dbReference type="InterPro" id="IPR000834">
    <property type="entry name" value="Peptidase_M14"/>
</dbReference>
<dbReference type="GO" id="GO:0004181">
    <property type="term" value="F:metallocarboxypeptidase activity"/>
    <property type="evidence" value="ECO:0007669"/>
    <property type="project" value="InterPro"/>
</dbReference>
<evidence type="ECO:0000256" key="8">
    <source>
        <dbReference type="ARBA" id="ARBA00022833"/>
    </source>
</evidence>
<comment type="similarity">
    <text evidence="2 10">Belongs to the peptidase M14 family.</text>
</comment>
<evidence type="ECO:0000256" key="9">
    <source>
        <dbReference type="ARBA" id="ARBA00023049"/>
    </source>
</evidence>
<comment type="caution">
    <text evidence="12">The sequence shown here is derived from an EMBL/GenBank/DDBJ whole genome shotgun (WGS) entry which is preliminary data.</text>
</comment>
<keyword evidence="6" id="KW-0732">Signal</keyword>
<evidence type="ECO:0000256" key="4">
    <source>
        <dbReference type="ARBA" id="ARBA00022670"/>
    </source>
</evidence>
<dbReference type="Pfam" id="PF00246">
    <property type="entry name" value="Peptidase_M14"/>
    <property type="match status" value="1"/>
</dbReference>
<proteinExistence type="inferred from homology"/>
<dbReference type="AlphaFoldDB" id="A0A8K0D4W4"/>
<dbReference type="SMART" id="SM00631">
    <property type="entry name" value="Zn_pept"/>
    <property type="match status" value="1"/>
</dbReference>
<keyword evidence="9" id="KW-0482">Metalloprotease</keyword>
<dbReference type="EMBL" id="VTPC01002903">
    <property type="protein sequence ID" value="KAF2899289.1"/>
    <property type="molecule type" value="Genomic_DNA"/>
</dbReference>
<evidence type="ECO:0000256" key="2">
    <source>
        <dbReference type="ARBA" id="ARBA00005988"/>
    </source>
</evidence>
<dbReference type="PANTHER" id="PTHR11705:SF140">
    <property type="entry name" value="FI02848P-RELATED"/>
    <property type="match status" value="1"/>
</dbReference>
<dbReference type="GO" id="GO:0005615">
    <property type="term" value="C:extracellular space"/>
    <property type="evidence" value="ECO:0007669"/>
    <property type="project" value="TreeGrafter"/>
</dbReference>
<keyword evidence="13" id="KW-1185">Reference proteome</keyword>
<sequence length="269" mass="30789">MHGQEWISIAQVLYIIHSLAEDQTNQEMIEGIDWVLVPVVNPDGYEYTQKTDRLWRKTRSKGKNCIGVDVNRNFPYHWSGIGFDDDECSDEYGGPAPLSELETRYLSETIYRYRHRIKLYLSFHSPARSILYPWSFTPDLPDHSYELDKLATMVERSIVSVQGTPYKVGSSFNVLGPSPGCGRDWVFGLLNVKLSYIIELPSGGSKEIDLPPNKILGVVQEMFQGVKEFHAYIADQLRASKDQLPFTSKVVWLCWGTSVVTCRFSFQIY</sequence>
<evidence type="ECO:0000313" key="12">
    <source>
        <dbReference type="EMBL" id="KAF2899289.1"/>
    </source>
</evidence>
<evidence type="ECO:0000259" key="11">
    <source>
        <dbReference type="PROSITE" id="PS52035"/>
    </source>
</evidence>
<dbReference type="GO" id="GO:0008270">
    <property type="term" value="F:zinc ion binding"/>
    <property type="evidence" value="ECO:0007669"/>
    <property type="project" value="InterPro"/>
</dbReference>
<accession>A0A8K0D4W4</accession>
<comment type="cofactor">
    <cofactor evidence="1">
        <name>Zn(2+)</name>
        <dbReference type="ChEBI" id="CHEBI:29105"/>
    </cofactor>
</comment>
<feature type="active site" description="Proton donor/acceptor" evidence="10">
    <location>
        <position position="199"/>
    </location>
</feature>
<evidence type="ECO:0000256" key="1">
    <source>
        <dbReference type="ARBA" id="ARBA00001947"/>
    </source>
</evidence>
<protein>
    <recommendedName>
        <fullName evidence="11">Peptidase M14 domain-containing protein</fullName>
    </recommendedName>
</protein>
<feature type="domain" description="Peptidase M14" evidence="11">
    <location>
        <begin position="1"/>
        <end position="233"/>
    </location>
</feature>
<dbReference type="OrthoDB" id="3626597at2759"/>
<dbReference type="GO" id="GO:0006508">
    <property type="term" value="P:proteolysis"/>
    <property type="evidence" value="ECO:0007669"/>
    <property type="project" value="UniProtKB-KW"/>
</dbReference>
<keyword evidence="5" id="KW-0479">Metal-binding</keyword>
<evidence type="ECO:0000313" key="13">
    <source>
        <dbReference type="Proteomes" id="UP000801492"/>
    </source>
</evidence>
<dbReference type="PROSITE" id="PS52035">
    <property type="entry name" value="PEPTIDASE_M14"/>
    <property type="match status" value="1"/>
</dbReference>